<accession>A0A1B8HQ63</accession>
<dbReference type="EMBL" id="LZEX01000001">
    <property type="protein sequence ID" value="OBU11635.1"/>
    <property type="molecule type" value="Genomic_DNA"/>
</dbReference>
<dbReference type="RefSeq" id="WP_067421049.1">
    <property type="nucleotide sequence ID" value="NZ_LZEX01000001.1"/>
</dbReference>
<organism evidence="2 3">
    <name type="scientific">Morganella psychrotolerans</name>
    <dbReference type="NCBI Taxonomy" id="368603"/>
    <lineage>
        <taxon>Bacteria</taxon>
        <taxon>Pseudomonadati</taxon>
        <taxon>Pseudomonadota</taxon>
        <taxon>Gammaproteobacteria</taxon>
        <taxon>Enterobacterales</taxon>
        <taxon>Morganellaceae</taxon>
        <taxon>Morganella</taxon>
    </lineage>
</organism>
<evidence type="ECO:0000256" key="1">
    <source>
        <dbReference type="SAM" id="Phobius"/>
    </source>
</evidence>
<keyword evidence="1" id="KW-1133">Transmembrane helix</keyword>
<dbReference type="AlphaFoldDB" id="A0A1B8HQ63"/>
<dbReference type="Proteomes" id="UP000092247">
    <property type="component" value="Unassembled WGS sequence"/>
</dbReference>
<comment type="caution">
    <text evidence="2">The sequence shown here is derived from an EMBL/GenBank/DDBJ whole genome shotgun (WGS) entry which is preliminary data.</text>
</comment>
<sequence length="399" mass="45614">MHTQAIAIDKMIPANEVAPATLKLLLNEEDNTFRSAGIFTHDDLVQIKRYINYGLTLPRELEDVIDFIGYRETELSGFEPHNIQTLFTHIYQHALSWEYVESATKQQAIDLEITGFNITTTGDYILNAINEMPVITQAKITLQDLSSDKLKNITYKKQDHIISGELVKILTAMKEDIIGERIKTQRVKNIIGRFRLELIGGLDDSDNEIPSLMYEVKRKQKQLLKNQSNEKTDGIMSEIRLKNEEIEILKREYSQFVKLSFSGLVGGIIGLIITGGIFGYRAEQVRRRKNILIEEVAGLQEKVIAQQAIQKLIIKLDKELSTLDGYFSDAHTAIDHLDFMWQVMLTEVTESLNTFMQINDAYSLLQFSLQLKKITLPWQRVRGYSKELLAIFDTAILAA</sequence>
<evidence type="ECO:0000313" key="3">
    <source>
        <dbReference type="Proteomes" id="UP000092247"/>
    </source>
</evidence>
<name>A0A1B8HQ63_9GAMM</name>
<dbReference type="CDD" id="cd22657">
    <property type="entry name" value="ClyA_XaxA-like"/>
    <property type="match status" value="1"/>
</dbReference>
<protein>
    <submittedName>
        <fullName evidence="2">XaxA</fullName>
    </submittedName>
</protein>
<keyword evidence="1" id="KW-0472">Membrane</keyword>
<gene>
    <name evidence="2" type="ORF">AYY17_02650</name>
</gene>
<dbReference type="SUPFAM" id="SSF58100">
    <property type="entry name" value="Bacterial hemolysins"/>
    <property type="match status" value="1"/>
</dbReference>
<feature type="transmembrane region" description="Helical" evidence="1">
    <location>
        <begin position="259"/>
        <end position="280"/>
    </location>
</feature>
<keyword evidence="1" id="KW-0812">Transmembrane</keyword>
<dbReference type="Gene3D" id="1.20.1170.10">
    <property type="match status" value="1"/>
</dbReference>
<reference evidence="2 3" key="1">
    <citation type="submission" date="2016-06" db="EMBL/GenBank/DDBJ databases">
        <authorList>
            <person name="Kjaerup R.B."/>
            <person name="Dalgaard T.S."/>
            <person name="Juul-Madsen H.R."/>
        </authorList>
    </citation>
    <scope>NUCLEOTIDE SEQUENCE [LARGE SCALE GENOMIC DNA]</scope>
    <source>
        <strain evidence="2 3">GCSL-Mp3</strain>
    </source>
</reference>
<dbReference type="NCBIfam" id="NF033928">
    <property type="entry name" value="alph_xenorhab_A"/>
    <property type="match status" value="1"/>
</dbReference>
<proteinExistence type="predicted"/>
<evidence type="ECO:0000313" key="2">
    <source>
        <dbReference type="EMBL" id="OBU11635.1"/>
    </source>
</evidence>